<evidence type="ECO:0000313" key="6">
    <source>
        <dbReference type="EMBL" id="PWJ53867.1"/>
    </source>
</evidence>
<keyword evidence="2" id="KW-0238">DNA-binding</keyword>
<evidence type="ECO:0000313" key="7">
    <source>
        <dbReference type="Proteomes" id="UP000245469"/>
    </source>
</evidence>
<dbReference type="GO" id="GO:0003700">
    <property type="term" value="F:DNA-binding transcription factor activity"/>
    <property type="evidence" value="ECO:0007669"/>
    <property type="project" value="InterPro"/>
</dbReference>
<evidence type="ECO:0000256" key="3">
    <source>
        <dbReference type="ARBA" id="ARBA00023163"/>
    </source>
</evidence>
<evidence type="ECO:0000256" key="1">
    <source>
        <dbReference type="ARBA" id="ARBA00023015"/>
    </source>
</evidence>
<dbReference type="InterPro" id="IPR036388">
    <property type="entry name" value="WH-like_DNA-bd_sf"/>
</dbReference>
<dbReference type="SUPFAM" id="SSF46785">
    <property type="entry name" value="Winged helix' DNA-binding domain"/>
    <property type="match status" value="1"/>
</dbReference>
<dbReference type="InterPro" id="IPR036390">
    <property type="entry name" value="WH_DNA-bd_sf"/>
</dbReference>
<feature type="region of interest" description="Disordered" evidence="4">
    <location>
        <begin position="244"/>
        <end position="263"/>
    </location>
</feature>
<sequence length="263" mass="28349">MVINEPAAPPHGGLSALVAGSRARHRGRMGRTMLPPLPDVAPPRPSRSLLKDHAMAVIRRALVSGAVQPGEIFSATALAAQLEVSNSPVRDALLELVHGGIMEVVPNRGFRVVQLDDHDLAEVYQLRELIEVPAVAQLAERGIPEDAATALTQAAERCVAAAEQSDLPAFLDGDRAFHLGLLELLGNQRLVLMVDRLRDQTRIQGMRRLVAQGSLAASAAEHHDLLLAVVEHRVPDAESIMRHHMAHGSTPPNPPVFKEPTRG</sequence>
<name>A0A316AUU0_9ACTN</name>
<dbReference type="Gene3D" id="1.10.10.10">
    <property type="entry name" value="Winged helix-like DNA-binding domain superfamily/Winged helix DNA-binding domain"/>
    <property type="match status" value="1"/>
</dbReference>
<organism evidence="6 7">
    <name type="scientific">Quadrisphaera granulorum</name>
    <dbReference type="NCBI Taxonomy" id="317664"/>
    <lineage>
        <taxon>Bacteria</taxon>
        <taxon>Bacillati</taxon>
        <taxon>Actinomycetota</taxon>
        <taxon>Actinomycetes</taxon>
        <taxon>Kineosporiales</taxon>
        <taxon>Kineosporiaceae</taxon>
        <taxon>Quadrisphaera</taxon>
    </lineage>
</organism>
<dbReference type="Pfam" id="PF00392">
    <property type="entry name" value="GntR"/>
    <property type="match status" value="1"/>
</dbReference>
<dbReference type="Gene3D" id="1.20.120.530">
    <property type="entry name" value="GntR ligand-binding domain-like"/>
    <property type="match status" value="1"/>
</dbReference>
<dbReference type="AlphaFoldDB" id="A0A316AUU0"/>
<dbReference type="SUPFAM" id="SSF48008">
    <property type="entry name" value="GntR ligand-binding domain-like"/>
    <property type="match status" value="1"/>
</dbReference>
<dbReference type="EMBL" id="QGDQ01000010">
    <property type="protein sequence ID" value="PWJ53867.1"/>
    <property type="molecule type" value="Genomic_DNA"/>
</dbReference>
<dbReference type="SMART" id="SM00345">
    <property type="entry name" value="HTH_GNTR"/>
    <property type="match status" value="1"/>
</dbReference>
<evidence type="ECO:0000256" key="2">
    <source>
        <dbReference type="ARBA" id="ARBA00023125"/>
    </source>
</evidence>
<dbReference type="PROSITE" id="PS50949">
    <property type="entry name" value="HTH_GNTR"/>
    <property type="match status" value="1"/>
</dbReference>
<dbReference type="Proteomes" id="UP000245469">
    <property type="component" value="Unassembled WGS sequence"/>
</dbReference>
<dbReference type="GO" id="GO:0003677">
    <property type="term" value="F:DNA binding"/>
    <property type="evidence" value="ECO:0007669"/>
    <property type="project" value="UniProtKB-KW"/>
</dbReference>
<gene>
    <name evidence="6" type="ORF">BXY45_110110</name>
</gene>
<dbReference type="PANTHER" id="PTHR43537">
    <property type="entry name" value="TRANSCRIPTIONAL REGULATOR, GNTR FAMILY"/>
    <property type="match status" value="1"/>
</dbReference>
<evidence type="ECO:0000259" key="5">
    <source>
        <dbReference type="PROSITE" id="PS50949"/>
    </source>
</evidence>
<feature type="domain" description="HTH gntR-type" evidence="5">
    <location>
        <begin position="48"/>
        <end position="115"/>
    </location>
</feature>
<dbReference type="PANTHER" id="PTHR43537:SF45">
    <property type="entry name" value="GNTR FAMILY REGULATORY PROTEIN"/>
    <property type="match status" value="1"/>
</dbReference>
<dbReference type="OrthoDB" id="3864082at2"/>
<protein>
    <submittedName>
        <fullName evidence="6">GntR family transcriptional regulator</fullName>
    </submittedName>
</protein>
<keyword evidence="7" id="KW-1185">Reference proteome</keyword>
<dbReference type="Pfam" id="PF07729">
    <property type="entry name" value="FCD"/>
    <property type="match status" value="1"/>
</dbReference>
<comment type="caution">
    <text evidence="6">The sequence shown here is derived from an EMBL/GenBank/DDBJ whole genome shotgun (WGS) entry which is preliminary data.</text>
</comment>
<evidence type="ECO:0000256" key="4">
    <source>
        <dbReference type="SAM" id="MobiDB-lite"/>
    </source>
</evidence>
<keyword evidence="3" id="KW-0804">Transcription</keyword>
<reference evidence="6 7" key="1">
    <citation type="submission" date="2018-03" db="EMBL/GenBank/DDBJ databases">
        <title>Genomic Encyclopedia of Archaeal and Bacterial Type Strains, Phase II (KMG-II): from individual species to whole genera.</title>
        <authorList>
            <person name="Goeker M."/>
        </authorList>
    </citation>
    <scope>NUCLEOTIDE SEQUENCE [LARGE SCALE GENOMIC DNA]</scope>
    <source>
        <strain evidence="6 7">DSM 44889</strain>
    </source>
</reference>
<accession>A0A316AUU0</accession>
<dbReference type="InterPro" id="IPR008920">
    <property type="entry name" value="TF_FadR/GntR_C"/>
</dbReference>
<proteinExistence type="predicted"/>
<keyword evidence="1" id="KW-0805">Transcription regulation</keyword>
<dbReference type="SMART" id="SM00895">
    <property type="entry name" value="FCD"/>
    <property type="match status" value="1"/>
</dbReference>
<dbReference type="InterPro" id="IPR000524">
    <property type="entry name" value="Tscrpt_reg_HTH_GntR"/>
</dbReference>
<dbReference type="InterPro" id="IPR011711">
    <property type="entry name" value="GntR_C"/>
</dbReference>